<evidence type="ECO:0000256" key="3">
    <source>
        <dbReference type="ARBA" id="ARBA00022452"/>
    </source>
</evidence>
<keyword evidence="9" id="KW-0998">Cell outer membrane</keyword>
<reference evidence="13 14" key="1">
    <citation type="journal article" date="2018" name="Arch. Microbiol.">
        <title>New insights into the metabolic potential of the phototrophic purple bacterium Rhodopila globiformis DSM 161(T) from its draft genome sequence and evidence for a vanadium-dependent nitrogenase.</title>
        <authorList>
            <person name="Imhoff J.F."/>
            <person name="Rahn T."/>
            <person name="Kunzel S."/>
            <person name="Neulinger S.C."/>
        </authorList>
    </citation>
    <scope>NUCLEOTIDE SEQUENCE [LARGE SCALE GENOMIC DNA]</scope>
    <source>
        <strain evidence="13 14">DSM 161</strain>
    </source>
</reference>
<gene>
    <name evidence="13" type="ORF">CCS01_21720</name>
</gene>
<evidence type="ECO:0000256" key="9">
    <source>
        <dbReference type="ARBA" id="ARBA00023237"/>
    </source>
</evidence>
<keyword evidence="8 10" id="KW-0472">Membrane</keyword>
<keyword evidence="4" id="KW-0812">Transmembrane</keyword>
<proteinExistence type="predicted"/>
<keyword evidence="2" id="KW-0813">Transport</keyword>
<dbReference type="OrthoDB" id="189250at2"/>
<dbReference type="InterPro" id="IPR006665">
    <property type="entry name" value="OmpA-like"/>
</dbReference>
<evidence type="ECO:0000256" key="4">
    <source>
        <dbReference type="ARBA" id="ARBA00022692"/>
    </source>
</evidence>
<dbReference type="SUPFAM" id="SSF103088">
    <property type="entry name" value="OmpA-like"/>
    <property type="match status" value="1"/>
</dbReference>
<dbReference type="PRINTS" id="PR01021">
    <property type="entry name" value="OMPADOMAIN"/>
</dbReference>
<organism evidence="13 14">
    <name type="scientific">Rhodopila globiformis</name>
    <name type="common">Rhodopseudomonas globiformis</name>
    <dbReference type="NCBI Taxonomy" id="1071"/>
    <lineage>
        <taxon>Bacteria</taxon>
        <taxon>Pseudomonadati</taxon>
        <taxon>Pseudomonadota</taxon>
        <taxon>Alphaproteobacteria</taxon>
        <taxon>Acetobacterales</taxon>
        <taxon>Acetobacteraceae</taxon>
        <taxon>Rhodopila</taxon>
    </lineage>
</organism>
<dbReference type="InterPro" id="IPR006664">
    <property type="entry name" value="OMP_bac"/>
</dbReference>
<dbReference type="RefSeq" id="WP_104520914.1">
    <property type="nucleotide sequence ID" value="NZ_NHRY01000227.1"/>
</dbReference>
<comment type="subcellular location">
    <subcellularLocation>
        <location evidence="1">Cell outer membrane</location>
        <topology evidence="1">Multi-pass membrane protein</topology>
    </subcellularLocation>
</comment>
<evidence type="ECO:0000313" key="13">
    <source>
        <dbReference type="EMBL" id="PPQ29438.1"/>
    </source>
</evidence>
<dbReference type="PROSITE" id="PS51123">
    <property type="entry name" value="OMPA_2"/>
    <property type="match status" value="1"/>
</dbReference>
<dbReference type="GO" id="GO:0006811">
    <property type="term" value="P:monoatomic ion transport"/>
    <property type="evidence" value="ECO:0007669"/>
    <property type="project" value="UniProtKB-KW"/>
</dbReference>
<dbReference type="GO" id="GO:0046930">
    <property type="term" value="C:pore complex"/>
    <property type="evidence" value="ECO:0007669"/>
    <property type="project" value="UniProtKB-KW"/>
</dbReference>
<evidence type="ECO:0000256" key="6">
    <source>
        <dbReference type="ARBA" id="ARBA00023065"/>
    </source>
</evidence>
<dbReference type="Pfam" id="PF13505">
    <property type="entry name" value="OMP_b-brl"/>
    <property type="match status" value="1"/>
</dbReference>
<keyword evidence="5 11" id="KW-0732">Signal</keyword>
<dbReference type="PANTHER" id="PTHR30329:SF21">
    <property type="entry name" value="LIPOPROTEIN YIAD-RELATED"/>
    <property type="match status" value="1"/>
</dbReference>
<dbReference type="InterPro" id="IPR036737">
    <property type="entry name" value="OmpA-like_sf"/>
</dbReference>
<protein>
    <recommendedName>
        <fullName evidence="12">OmpA-like domain-containing protein</fullName>
    </recommendedName>
</protein>
<evidence type="ECO:0000256" key="5">
    <source>
        <dbReference type="ARBA" id="ARBA00022729"/>
    </source>
</evidence>
<dbReference type="Gene3D" id="3.30.1330.60">
    <property type="entry name" value="OmpA-like domain"/>
    <property type="match status" value="1"/>
</dbReference>
<sequence length="361" mass="38454">MRYRNAIVVTTLLATPVAAMAQPITGLYVGGGAGLSAPMNPNVTIYGTNGFGNGRARMNLNYGFNGELAVGYGIGNGFRFEIEGDFMRSGVNSILAPVPTATTGTVRNWGAMVNAIYDLDIGFPWVYPYLGLGAGYQWTRLNSVNSTAVGGGFSNSVNTQEGGFAWQTIIGASFPIPNVPGLSLTADYRWMDILGGEKFSGTADTAGVIAPSELKLHNQYMNEVVFGVRYAFNTPAPPPPAPAPVAAPAPAPARSYLVFFDWDKATLTDRARQIVKEAADNSTHVQVTRIEVNGYTDTSGTAKYNMGLSIRRAQAVAAELVTDGVPKNVISIQGFGETHLLVPTGPGVREPQNRRVEIIIQ</sequence>
<dbReference type="Proteomes" id="UP000239724">
    <property type="component" value="Unassembled WGS sequence"/>
</dbReference>
<comment type="caution">
    <text evidence="13">The sequence shown here is derived from an EMBL/GenBank/DDBJ whole genome shotgun (WGS) entry which is preliminary data.</text>
</comment>
<evidence type="ECO:0000313" key="14">
    <source>
        <dbReference type="Proteomes" id="UP000239724"/>
    </source>
</evidence>
<dbReference type="SUPFAM" id="SSF56925">
    <property type="entry name" value="OMPA-like"/>
    <property type="match status" value="1"/>
</dbReference>
<evidence type="ECO:0000256" key="10">
    <source>
        <dbReference type="PROSITE-ProRule" id="PRU00473"/>
    </source>
</evidence>
<evidence type="ECO:0000256" key="11">
    <source>
        <dbReference type="SAM" id="SignalP"/>
    </source>
</evidence>
<dbReference type="InterPro" id="IPR027385">
    <property type="entry name" value="Beta-barrel_OMP"/>
</dbReference>
<feature type="domain" description="OmpA-like" evidence="12">
    <location>
        <begin position="247"/>
        <end position="361"/>
    </location>
</feature>
<dbReference type="GO" id="GO:0009279">
    <property type="term" value="C:cell outer membrane"/>
    <property type="evidence" value="ECO:0007669"/>
    <property type="project" value="UniProtKB-SubCell"/>
</dbReference>
<dbReference type="InterPro" id="IPR050330">
    <property type="entry name" value="Bact_OuterMem_StrucFunc"/>
</dbReference>
<keyword evidence="7" id="KW-0626">Porin</keyword>
<evidence type="ECO:0000256" key="2">
    <source>
        <dbReference type="ARBA" id="ARBA00022448"/>
    </source>
</evidence>
<evidence type="ECO:0000259" key="12">
    <source>
        <dbReference type="PROSITE" id="PS51123"/>
    </source>
</evidence>
<dbReference type="EMBL" id="NHRY01000227">
    <property type="protein sequence ID" value="PPQ29438.1"/>
    <property type="molecule type" value="Genomic_DNA"/>
</dbReference>
<dbReference type="InterPro" id="IPR011250">
    <property type="entry name" value="OMP/PagP_B-barrel"/>
</dbReference>
<dbReference type="CDD" id="cd07185">
    <property type="entry name" value="OmpA_C-like"/>
    <property type="match status" value="1"/>
</dbReference>
<dbReference type="PANTHER" id="PTHR30329">
    <property type="entry name" value="STATOR ELEMENT OF FLAGELLAR MOTOR COMPLEX"/>
    <property type="match status" value="1"/>
</dbReference>
<dbReference type="Pfam" id="PF00691">
    <property type="entry name" value="OmpA"/>
    <property type="match status" value="1"/>
</dbReference>
<dbReference type="Gene3D" id="2.40.160.20">
    <property type="match status" value="1"/>
</dbReference>
<evidence type="ECO:0000256" key="1">
    <source>
        <dbReference type="ARBA" id="ARBA00004571"/>
    </source>
</evidence>
<feature type="chain" id="PRO_5015633300" description="OmpA-like domain-containing protein" evidence="11">
    <location>
        <begin position="22"/>
        <end position="361"/>
    </location>
</feature>
<feature type="signal peptide" evidence="11">
    <location>
        <begin position="1"/>
        <end position="21"/>
    </location>
</feature>
<evidence type="ECO:0000256" key="8">
    <source>
        <dbReference type="ARBA" id="ARBA00023136"/>
    </source>
</evidence>
<keyword evidence="14" id="KW-1185">Reference proteome</keyword>
<keyword evidence="6" id="KW-0406">Ion transport</keyword>
<accession>A0A2S6N4A5</accession>
<name>A0A2S6N4A5_RHOGL</name>
<evidence type="ECO:0000256" key="7">
    <source>
        <dbReference type="ARBA" id="ARBA00023114"/>
    </source>
</evidence>
<dbReference type="GO" id="GO:0015288">
    <property type="term" value="F:porin activity"/>
    <property type="evidence" value="ECO:0007669"/>
    <property type="project" value="UniProtKB-KW"/>
</dbReference>
<dbReference type="AlphaFoldDB" id="A0A2S6N4A5"/>
<keyword evidence="3" id="KW-1134">Transmembrane beta strand</keyword>